<dbReference type="RefSeq" id="WP_155083612.1">
    <property type="nucleotide sequence ID" value="NZ_WMIA01000007.1"/>
</dbReference>
<evidence type="ECO:0000313" key="2">
    <source>
        <dbReference type="EMBL" id="MTF38749.1"/>
    </source>
</evidence>
<evidence type="ECO:0000259" key="1">
    <source>
        <dbReference type="Pfam" id="PF11845"/>
    </source>
</evidence>
<accession>A0A844GV55</accession>
<dbReference type="AlphaFoldDB" id="A0A844GV55"/>
<evidence type="ECO:0000313" key="3">
    <source>
        <dbReference type="Proteomes" id="UP000437131"/>
    </source>
</evidence>
<gene>
    <name evidence="2" type="ORF">GGC33_07390</name>
</gene>
<dbReference type="Pfam" id="PF11845">
    <property type="entry name" value="Tll0287-like"/>
    <property type="match status" value="1"/>
</dbReference>
<name>A0A844GV55_9CHRO</name>
<dbReference type="EMBL" id="WMIA01000007">
    <property type="protein sequence ID" value="MTF38749.1"/>
    <property type="molecule type" value="Genomic_DNA"/>
</dbReference>
<comment type="caution">
    <text evidence="2">The sequence shown here is derived from an EMBL/GenBank/DDBJ whole genome shotgun (WGS) entry which is preliminary data.</text>
</comment>
<dbReference type="Proteomes" id="UP000437131">
    <property type="component" value="Unassembled WGS sequence"/>
</dbReference>
<proteinExistence type="predicted"/>
<organism evidence="2 3">
    <name type="scientific">Cyanobacterium aponinum 0216</name>
    <dbReference type="NCBI Taxonomy" id="2676140"/>
    <lineage>
        <taxon>Bacteria</taxon>
        <taxon>Bacillati</taxon>
        <taxon>Cyanobacteriota</taxon>
        <taxon>Cyanophyceae</taxon>
        <taxon>Oscillatoriophycideae</taxon>
        <taxon>Chroococcales</taxon>
        <taxon>Geminocystaceae</taxon>
        <taxon>Cyanobacterium</taxon>
    </lineage>
</organism>
<dbReference type="InterPro" id="IPR021796">
    <property type="entry name" value="Tll0287-like_dom"/>
</dbReference>
<reference evidence="2 3" key="1">
    <citation type="submission" date="2019-11" db="EMBL/GenBank/DDBJ databases">
        <title>Isolation of a new High Light Tolerant Cyanobacteria.</title>
        <authorList>
            <person name="Dobson Z."/>
            <person name="Vaughn N."/>
            <person name="Vaughn M."/>
            <person name="Fromme P."/>
            <person name="Mazor Y."/>
        </authorList>
    </citation>
    <scope>NUCLEOTIDE SEQUENCE [LARGE SCALE GENOMIC DNA]</scope>
    <source>
        <strain evidence="2 3">0216</strain>
    </source>
</reference>
<sequence length="200" mass="22891">MMKKLWKMVLSILCVSLIWFSGGNKILHADTLPNDLGKAVTEIENLDEMRSHLASFLESTPDKPTPDTFKQVCKPVGMKMKQLGEENGWQTKQIAKKYRNPNHAPQNLQEVMALAKFEQDENLKGFWQPEIVDGVKGTKYYRRINVESSCLACHGLKNERPSFVQQKYPQDLAYNFHVGDLRGMYSVFIPEDAIEALKDN</sequence>
<feature type="domain" description="Tll0287-like" evidence="1">
    <location>
        <begin position="37"/>
        <end position="190"/>
    </location>
</feature>
<protein>
    <submittedName>
        <fullName evidence="2">DUF3365 domain-containing protein</fullName>
    </submittedName>
</protein>